<gene>
    <name evidence="1" type="ORF">Sradi_5217000</name>
</gene>
<comment type="caution">
    <text evidence="1">The sequence shown here is derived from an EMBL/GenBank/DDBJ whole genome shotgun (WGS) entry which is preliminary data.</text>
</comment>
<reference evidence="1" key="2">
    <citation type="journal article" date="2024" name="Plant">
        <title>Genomic evolution and insights into agronomic trait innovations of Sesamum species.</title>
        <authorList>
            <person name="Miao H."/>
            <person name="Wang L."/>
            <person name="Qu L."/>
            <person name="Liu H."/>
            <person name="Sun Y."/>
            <person name="Le M."/>
            <person name="Wang Q."/>
            <person name="Wei S."/>
            <person name="Zheng Y."/>
            <person name="Lin W."/>
            <person name="Duan Y."/>
            <person name="Cao H."/>
            <person name="Xiong S."/>
            <person name="Wang X."/>
            <person name="Wei L."/>
            <person name="Li C."/>
            <person name="Ma Q."/>
            <person name="Ju M."/>
            <person name="Zhao R."/>
            <person name="Li G."/>
            <person name="Mu C."/>
            <person name="Tian Q."/>
            <person name="Mei H."/>
            <person name="Zhang T."/>
            <person name="Gao T."/>
            <person name="Zhang H."/>
        </authorList>
    </citation>
    <scope>NUCLEOTIDE SEQUENCE</scope>
    <source>
        <strain evidence="1">G02</strain>
    </source>
</reference>
<protein>
    <submittedName>
        <fullName evidence="1">Uncharacterized protein</fullName>
    </submittedName>
</protein>
<proteinExistence type="predicted"/>
<reference evidence="1" key="1">
    <citation type="submission" date="2020-06" db="EMBL/GenBank/DDBJ databases">
        <authorList>
            <person name="Li T."/>
            <person name="Hu X."/>
            <person name="Zhang T."/>
            <person name="Song X."/>
            <person name="Zhang H."/>
            <person name="Dai N."/>
            <person name="Sheng W."/>
            <person name="Hou X."/>
            <person name="Wei L."/>
        </authorList>
    </citation>
    <scope>NUCLEOTIDE SEQUENCE</scope>
    <source>
        <strain evidence="1">G02</strain>
        <tissue evidence="1">Leaf</tissue>
    </source>
</reference>
<organism evidence="1">
    <name type="scientific">Sesamum radiatum</name>
    <name type="common">Black benniseed</name>
    <dbReference type="NCBI Taxonomy" id="300843"/>
    <lineage>
        <taxon>Eukaryota</taxon>
        <taxon>Viridiplantae</taxon>
        <taxon>Streptophyta</taxon>
        <taxon>Embryophyta</taxon>
        <taxon>Tracheophyta</taxon>
        <taxon>Spermatophyta</taxon>
        <taxon>Magnoliopsida</taxon>
        <taxon>eudicotyledons</taxon>
        <taxon>Gunneridae</taxon>
        <taxon>Pentapetalae</taxon>
        <taxon>asterids</taxon>
        <taxon>lamiids</taxon>
        <taxon>Lamiales</taxon>
        <taxon>Pedaliaceae</taxon>
        <taxon>Sesamum</taxon>
    </lineage>
</organism>
<sequence>MEREQCWCVAGRRSFDGGGTVLGGDAAAMSAVRGARRNGGRNWSSNGGGT</sequence>
<accession>A0AAW2LMI6</accession>
<dbReference type="AlphaFoldDB" id="A0AAW2LMI6"/>
<dbReference type="EMBL" id="JACGWJ010000024">
    <property type="protein sequence ID" value="KAL0319555.1"/>
    <property type="molecule type" value="Genomic_DNA"/>
</dbReference>
<name>A0AAW2LMI6_SESRA</name>
<evidence type="ECO:0000313" key="1">
    <source>
        <dbReference type="EMBL" id="KAL0319555.1"/>
    </source>
</evidence>